<name>A0AA38S9G3_9PEZI</name>
<keyword evidence="3" id="KW-0819">tRNA processing</keyword>
<comment type="similarity">
    <text evidence="2">Belongs to the eukaryotic/archaeal RNase P protein component 3 family.</text>
</comment>
<evidence type="ECO:0000256" key="3">
    <source>
        <dbReference type="ARBA" id="ARBA00022694"/>
    </source>
</evidence>
<sequence length="340" mass="35943">MIYDLNIAWSPGTSAADLERTLKFSSTLGYNVVALNHTLSAPISSQITNPIPLLTPPPQSHPQPPPSSSTPSASSSNNPTSTAARSGSGSGSTPTVLRRATVVLADTTTNHRLPQIAAAYDLLAVRPTTERAFQAACTSLAEPSLISLDLTAFFPFHFRPRPCMAAVNRGLRFELCYAQALAADPRARATFIANAISLVRATRGRGIVLSSGAAGPMALRAPADVVNLFAAWGLPTERGMEALSVNPRGVVVNEGIKRRGFRGVVDIVEVPGRPDGEQQKEGGGDGDKKGKNKPQGGEQQGKQRKGEQKQGVKRGGNNDGGVQQGVVSKRQAKKMKLENH</sequence>
<evidence type="ECO:0000256" key="2">
    <source>
        <dbReference type="ARBA" id="ARBA00007331"/>
    </source>
</evidence>
<protein>
    <submittedName>
        <fullName evidence="5">RNase P subunit p30</fullName>
    </submittedName>
</protein>
<evidence type="ECO:0000313" key="6">
    <source>
        <dbReference type="Proteomes" id="UP001174694"/>
    </source>
</evidence>
<gene>
    <name evidence="5" type="ORF">NKR23_g2644</name>
</gene>
<feature type="region of interest" description="Disordered" evidence="4">
    <location>
        <begin position="49"/>
        <end position="94"/>
    </location>
</feature>
<dbReference type="EMBL" id="JANBVO010000005">
    <property type="protein sequence ID" value="KAJ9151880.1"/>
    <property type="molecule type" value="Genomic_DNA"/>
</dbReference>
<reference evidence="5" key="1">
    <citation type="submission" date="2022-07" db="EMBL/GenBank/DDBJ databases">
        <title>Fungi with potential for degradation of polypropylene.</title>
        <authorList>
            <person name="Gostincar C."/>
        </authorList>
    </citation>
    <scope>NUCLEOTIDE SEQUENCE</scope>
    <source>
        <strain evidence="5">EXF-13308</strain>
    </source>
</reference>
<dbReference type="Pfam" id="PF01876">
    <property type="entry name" value="RNase_P_p30"/>
    <property type="match status" value="1"/>
</dbReference>
<dbReference type="PANTHER" id="PTHR13031">
    <property type="entry name" value="RIBONUCLEASE P SUBUNIT P30"/>
    <property type="match status" value="1"/>
</dbReference>
<feature type="region of interest" description="Disordered" evidence="4">
    <location>
        <begin position="267"/>
        <end position="340"/>
    </location>
</feature>
<evidence type="ECO:0000256" key="1">
    <source>
        <dbReference type="ARBA" id="ARBA00004123"/>
    </source>
</evidence>
<comment type="caution">
    <text evidence="5">The sequence shown here is derived from an EMBL/GenBank/DDBJ whole genome shotgun (WGS) entry which is preliminary data.</text>
</comment>
<feature type="compositionally biased region" description="Low complexity" evidence="4">
    <location>
        <begin position="69"/>
        <end position="94"/>
    </location>
</feature>
<dbReference type="InterPro" id="IPR016195">
    <property type="entry name" value="Pol/histidinol_Pase-like"/>
</dbReference>
<proteinExistence type="inferred from homology"/>
<dbReference type="InterPro" id="IPR002738">
    <property type="entry name" value="RNase_P_p30"/>
</dbReference>
<keyword evidence="6" id="KW-1185">Reference proteome</keyword>
<dbReference type="AlphaFoldDB" id="A0AA38S9G3"/>
<evidence type="ECO:0000313" key="5">
    <source>
        <dbReference type="EMBL" id="KAJ9151880.1"/>
    </source>
</evidence>
<accession>A0AA38S9G3</accession>
<comment type="subcellular location">
    <subcellularLocation>
        <location evidence="1">Nucleus</location>
    </subcellularLocation>
</comment>
<feature type="compositionally biased region" description="Gly residues" evidence="4">
    <location>
        <begin position="313"/>
        <end position="323"/>
    </location>
</feature>
<dbReference type="Proteomes" id="UP001174694">
    <property type="component" value="Unassembled WGS sequence"/>
</dbReference>
<dbReference type="SUPFAM" id="SSF89550">
    <property type="entry name" value="PHP domain-like"/>
    <property type="match status" value="1"/>
</dbReference>
<feature type="compositionally biased region" description="Basic and acidic residues" evidence="4">
    <location>
        <begin position="272"/>
        <end position="289"/>
    </location>
</feature>
<organism evidence="5 6">
    <name type="scientific">Pleurostoma richardsiae</name>
    <dbReference type="NCBI Taxonomy" id="41990"/>
    <lineage>
        <taxon>Eukaryota</taxon>
        <taxon>Fungi</taxon>
        <taxon>Dikarya</taxon>
        <taxon>Ascomycota</taxon>
        <taxon>Pezizomycotina</taxon>
        <taxon>Sordariomycetes</taxon>
        <taxon>Sordariomycetidae</taxon>
        <taxon>Calosphaeriales</taxon>
        <taxon>Pleurostomataceae</taxon>
        <taxon>Pleurostoma</taxon>
    </lineage>
</organism>
<dbReference type="GO" id="GO:0008033">
    <property type="term" value="P:tRNA processing"/>
    <property type="evidence" value="ECO:0007669"/>
    <property type="project" value="UniProtKB-KW"/>
</dbReference>
<dbReference type="GO" id="GO:0003723">
    <property type="term" value="F:RNA binding"/>
    <property type="evidence" value="ECO:0007669"/>
    <property type="project" value="TreeGrafter"/>
</dbReference>
<dbReference type="Gene3D" id="3.20.20.140">
    <property type="entry name" value="Metal-dependent hydrolases"/>
    <property type="match status" value="1"/>
</dbReference>
<feature type="compositionally biased region" description="Pro residues" evidence="4">
    <location>
        <begin position="53"/>
        <end position="68"/>
    </location>
</feature>
<dbReference type="PANTHER" id="PTHR13031:SF0">
    <property type="entry name" value="RIBONUCLEASE P PROTEIN SUBUNIT P30"/>
    <property type="match status" value="1"/>
</dbReference>
<evidence type="ECO:0000256" key="4">
    <source>
        <dbReference type="SAM" id="MobiDB-lite"/>
    </source>
</evidence>
<dbReference type="GO" id="GO:0005655">
    <property type="term" value="C:nucleolar ribonuclease P complex"/>
    <property type="evidence" value="ECO:0007669"/>
    <property type="project" value="TreeGrafter"/>
</dbReference>